<comment type="caution">
    <text evidence="1">The sequence shown here is derived from an EMBL/GenBank/DDBJ whole genome shotgun (WGS) entry which is preliminary data.</text>
</comment>
<sequence length="398" mass="45004">MATDDTGDGQVSAPFSWLEPHPLFCIILVGESPEAFGIQKDFLIAKSTYFKKYFAEKQEDKVEDVVKFPDYDPVVFGLAQLFLYTGTINTAPQPLPGYDLLIAVWKLGDELGIEGLCKETLKAMSEYRDATNSIPATELLVKAWNETPEGSPIRTLLLNWTAEYIRSSESRSEFTKSLPQEVLSELVVAMSHLNSTPVIQVKPPSSPSSSQQKNVHYLDHEGEGRETKTTKHRHSDGLPNRVKKATPRPSLPTASKPHKTKRSSVNVNDESQFSPEQKLNFCSDLLNRMLSGPGFWTRLVGPFKEPVRPVEDGVPDYFDKIKKPMDLGTIKKKMDRNEYSTAEVFEADVRQIFENCYTYWGRDHEMSGAAERFQKSFEEKYADMYKWLGRNADGPEAV</sequence>
<gene>
    <name evidence="1" type="ORF">O1611_g3353</name>
</gene>
<organism evidence="1 2">
    <name type="scientific">Lasiodiplodia mahajangana</name>
    <dbReference type="NCBI Taxonomy" id="1108764"/>
    <lineage>
        <taxon>Eukaryota</taxon>
        <taxon>Fungi</taxon>
        <taxon>Dikarya</taxon>
        <taxon>Ascomycota</taxon>
        <taxon>Pezizomycotina</taxon>
        <taxon>Dothideomycetes</taxon>
        <taxon>Dothideomycetes incertae sedis</taxon>
        <taxon>Botryosphaeriales</taxon>
        <taxon>Botryosphaeriaceae</taxon>
        <taxon>Lasiodiplodia</taxon>
    </lineage>
</organism>
<protein>
    <submittedName>
        <fullName evidence="1">Uncharacterized protein</fullName>
    </submittedName>
</protein>
<dbReference type="Proteomes" id="UP001153332">
    <property type="component" value="Unassembled WGS sequence"/>
</dbReference>
<evidence type="ECO:0000313" key="1">
    <source>
        <dbReference type="EMBL" id="KAJ8130278.1"/>
    </source>
</evidence>
<dbReference type="EMBL" id="JAPUUL010000536">
    <property type="protein sequence ID" value="KAJ8130278.1"/>
    <property type="molecule type" value="Genomic_DNA"/>
</dbReference>
<reference evidence="1" key="1">
    <citation type="submission" date="2022-12" db="EMBL/GenBank/DDBJ databases">
        <title>Genome Sequence of Lasiodiplodia mahajangana.</title>
        <authorList>
            <person name="Buettner E."/>
        </authorList>
    </citation>
    <scope>NUCLEOTIDE SEQUENCE</scope>
    <source>
        <strain evidence="1">VT137</strain>
    </source>
</reference>
<accession>A0ACC2JS29</accession>
<keyword evidence="2" id="KW-1185">Reference proteome</keyword>
<evidence type="ECO:0000313" key="2">
    <source>
        <dbReference type="Proteomes" id="UP001153332"/>
    </source>
</evidence>
<proteinExistence type="predicted"/>
<name>A0ACC2JS29_9PEZI</name>